<evidence type="ECO:0000256" key="7">
    <source>
        <dbReference type="SAM" id="Phobius"/>
    </source>
</evidence>
<dbReference type="PANTHER" id="PTHR24221">
    <property type="entry name" value="ATP-BINDING CASSETTE SUB-FAMILY B"/>
    <property type="match status" value="1"/>
</dbReference>
<dbReference type="GO" id="GO:0016020">
    <property type="term" value="C:membrane"/>
    <property type="evidence" value="ECO:0007669"/>
    <property type="project" value="UniProtKB-SubCell"/>
</dbReference>
<dbReference type="SMART" id="SM00382">
    <property type="entry name" value="AAA"/>
    <property type="match status" value="1"/>
</dbReference>
<accession>A0A9P4N937</accession>
<feature type="transmembrane region" description="Helical" evidence="7">
    <location>
        <begin position="188"/>
        <end position="208"/>
    </location>
</feature>
<feature type="domain" description="ABC transporter" evidence="8">
    <location>
        <begin position="365"/>
        <end position="600"/>
    </location>
</feature>
<dbReference type="OrthoDB" id="6500128at2759"/>
<dbReference type="PROSITE" id="PS50893">
    <property type="entry name" value="ABC_TRANSPORTER_2"/>
    <property type="match status" value="1"/>
</dbReference>
<organism evidence="9 10">
    <name type="scientific">Lojkania enalia</name>
    <dbReference type="NCBI Taxonomy" id="147567"/>
    <lineage>
        <taxon>Eukaryota</taxon>
        <taxon>Fungi</taxon>
        <taxon>Dikarya</taxon>
        <taxon>Ascomycota</taxon>
        <taxon>Pezizomycotina</taxon>
        <taxon>Dothideomycetes</taxon>
        <taxon>Pleosporomycetidae</taxon>
        <taxon>Pleosporales</taxon>
        <taxon>Pleosporales incertae sedis</taxon>
        <taxon>Lojkania</taxon>
    </lineage>
</organism>
<dbReference type="GO" id="GO:0016887">
    <property type="term" value="F:ATP hydrolysis activity"/>
    <property type="evidence" value="ECO:0007669"/>
    <property type="project" value="InterPro"/>
</dbReference>
<keyword evidence="10" id="KW-1185">Reference proteome</keyword>
<protein>
    <submittedName>
        <fullName evidence="9">P-loop containing nucleoside triphosphate hydrolase protein</fullName>
    </submittedName>
</protein>
<dbReference type="InterPro" id="IPR003439">
    <property type="entry name" value="ABC_transporter-like_ATP-bd"/>
</dbReference>
<comment type="caution">
    <text evidence="9">The sequence shown here is derived from an EMBL/GenBank/DDBJ whole genome shotgun (WGS) entry which is preliminary data.</text>
</comment>
<dbReference type="GO" id="GO:0042626">
    <property type="term" value="F:ATPase-coupled transmembrane transporter activity"/>
    <property type="evidence" value="ECO:0007669"/>
    <property type="project" value="TreeGrafter"/>
</dbReference>
<evidence type="ECO:0000313" key="9">
    <source>
        <dbReference type="EMBL" id="KAF2268001.1"/>
    </source>
</evidence>
<comment type="subcellular location">
    <subcellularLocation>
        <location evidence="1">Membrane</location>
        <topology evidence="1">Multi-pass membrane protein</topology>
    </subcellularLocation>
</comment>
<keyword evidence="3" id="KW-0547">Nucleotide-binding</keyword>
<name>A0A9P4N937_9PLEO</name>
<proteinExistence type="predicted"/>
<dbReference type="Pfam" id="PF00005">
    <property type="entry name" value="ABC_tran"/>
    <property type="match status" value="1"/>
</dbReference>
<keyword evidence="2 7" id="KW-0812">Transmembrane</keyword>
<feature type="transmembrane region" description="Helical" evidence="7">
    <location>
        <begin position="278"/>
        <end position="296"/>
    </location>
</feature>
<dbReference type="PANTHER" id="PTHR24221:SF503">
    <property type="entry name" value="MITOCHONDRIAL POTASSIUM CHANNEL ATP-BINDING SUBUNIT"/>
    <property type="match status" value="1"/>
</dbReference>
<keyword evidence="9" id="KW-0378">Hydrolase</keyword>
<evidence type="ECO:0000256" key="4">
    <source>
        <dbReference type="ARBA" id="ARBA00022840"/>
    </source>
</evidence>
<keyword evidence="4" id="KW-0067">ATP-binding</keyword>
<evidence type="ECO:0000256" key="6">
    <source>
        <dbReference type="ARBA" id="ARBA00023136"/>
    </source>
</evidence>
<dbReference type="EMBL" id="ML986588">
    <property type="protein sequence ID" value="KAF2268001.1"/>
    <property type="molecule type" value="Genomic_DNA"/>
</dbReference>
<dbReference type="GO" id="GO:0005524">
    <property type="term" value="F:ATP binding"/>
    <property type="evidence" value="ECO:0007669"/>
    <property type="project" value="UniProtKB-KW"/>
</dbReference>
<evidence type="ECO:0000256" key="5">
    <source>
        <dbReference type="ARBA" id="ARBA00022989"/>
    </source>
</evidence>
<evidence type="ECO:0000256" key="1">
    <source>
        <dbReference type="ARBA" id="ARBA00004141"/>
    </source>
</evidence>
<dbReference type="SUPFAM" id="SSF52540">
    <property type="entry name" value="P-loop containing nucleoside triphosphate hydrolases"/>
    <property type="match status" value="1"/>
</dbReference>
<dbReference type="Gene3D" id="3.40.50.300">
    <property type="entry name" value="P-loop containing nucleotide triphosphate hydrolases"/>
    <property type="match status" value="1"/>
</dbReference>
<evidence type="ECO:0000313" key="10">
    <source>
        <dbReference type="Proteomes" id="UP000800093"/>
    </source>
</evidence>
<evidence type="ECO:0000256" key="2">
    <source>
        <dbReference type="ARBA" id="ARBA00022692"/>
    </source>
</evidence>
<reference evidence="10" key="1">
    <citation type="journal article" date="2020" name="Stud. Mycol.">
        <title>101 Dothideomycetes genomes: A test case for predicting lifestyles and emergence of pathogens.</title>
        <authorList>
            <person name="Haridas S."/>
            <person name="Albert R."/>
            <person name="Binder M."/>
            <person name="Bloem J."/>
            <person name="LaButti K."/>
            <person name="Salamov A."/>
            <person name="Andreopoulos B."/>
            <person name="Baker S."/>
            <person name="Barry K."/>
            <person name="Bills G."/>
            <person name="Bluhm B."/>
            <person name="Cannon C."/>
            <person name="Castanera R."/>
            <person name="Culley D."/>
            <person name="Daum C."/>
            <person name="Ezra D."/>
            <person name="Gonzalez J."/>
            <person name="Henrissat B."/>
            <person name="Kuo A."/>
            <person name="Liang C."/>
            <person name="Lipzen A."/>
            <person name="Lutzoni F."/>
            <person name="Magnuson J."/>
            <person name="Mondo S."/>
            <person name="Nolan M."/>
            <person name="Ohm R."/>
            <person name="Pangilinan J."/>
            <person name="Park H.-J."/>
            <person name="Ramirez L."/>
            <person name="Alfaro M."/>
            <person name="Sun H."/>
            <person name="Tritt A."/>
            <person name="Yoshinaga Y."/>
            <person name="Zwiers L.-H."/>
            <person name="Turgeon B."/>
            <person name="Goodwin S."/>
            <person name="Spatafora J."/>
            <person name="Crous P."/>
            <person name="Grigoriev I."/>
        </authorList>
    </citation>
    <scope>NUCLEOTIDE SEQUENCE [LARGE SCALE GENOMIC DNA]</scope>
    <source>
        <strain evidence="10">CBS 304.66</strain>
    </source>
</reference>
<evidence type="ECO:0000259" key="8">
    <source>
        <dbReference type="PROSITE" id="PS50893"/>
    </source>
</evidence>
<feature type="non-terminal residue" evidence="9">
    <location>
        <position position="602"/>
    </location>
</feature>
<keyword evidence="6 7" id="KW-0472">Membrane</keyword>
<dbReference type="InterPro" id="IPR027417">
    <property type="entry name" value="P-loop_NTPase"/>
</dbReference>
<gene>
    <name evidence="9" type="ORF">CC78DRAFT_511159</name>
</gene>
<sequence length="602" mass="68828">MDSGLQEWHQKRLEECGGWRSYLYQYRIFIPHVIRLRGRRLQVYTACAIGLLLGGRIFKLGPQLLGKIIDRTAELGARNQVPWRKIMLFIFAIKIPQDVEQEMSFGNNMLTAPDFWSFKQLQIGLWSHARSLSREFHKSLTIAEIQATQGLAESLNRVLDSLVLTTIPTLLDYIVAFGYLSYLFDVCIGSLMAFIWVSYVIMTYKITFHCANWRRDKMKVSIDKKKLEIEGLTNLKGVTCLNRQRHQQSLLEEKLGAEIYGFLKLNNIQQIRNVGQSLIITLGYEAVLLLALYQVVENERPVGSRETLPTYWIQLTCPIYPIVHTFREISGYMADSKPLLQIVQTKPTVPDTPGAPDLEFGAGREEHDSIAFSYEKCAEFIRNLNFMVEPGNMVAFVGQTGSGKTTIYYILLFRFHIILEGRTLIDGQDPRDVTQETIRETTDIVLQNLTSRNTTILEAVRHAHLNATDGEVYEAYKVAAIHDKIMGMPNRYLSQIDDRSARLSNGERQRLAIAQIILRNPKIVVLDEARSAANNITESETQGSLAQLYKGLTTFVIANRRSTVIHADQIFVLDNGTIVETGKHHGILHRQDRYWQLWTKKM</sequence>
<keyword evidence="5 7" id="KW-1133">Transmembrane helix</keyword>
<dbReference type="InterPro" id="IPR039421">
    <property type="entry name" value="Type_1_exporter"/>
</dbReference>
<dbReference type="InterPro" id="IPR036640">
    <property type="entry name" value="ABC1_TM_sf"/>
</dbReference>
<dbReference type="AlphaFoldDB" id="A0A9P4N937"/>
<dbReference type="Proteomes" id="UP000800093">
    <property type="component" value="Unassembled WGS sequence"/>
</dbReference>
<evidence type="ECO:0000256" key="3">
    <source>
        <dbReference type="ARBA" id="ARBA00022741"/>
    </source>
</evidence>
<dbReference type="Gene3D" id="1.20.1560.10">
    <property type="entry name" value="ABC transporter type 1, transmembrane domain"/>
    <property type="match status" value="1"/>
</dbReference>
<dbReference type="SUPFAM" id="SSF90123">
    <property type="entry name" value="ABC transporter transmembrane region"/>
    <property type="match status" value="1"/>
</dbReference>
<dbReference type="InterPro" id="IPR003593">
    <property type="entry name" value="AAA+_ATPase"/>
</dbReference>